<dbReference type="GO" id="GO:0016779">
    <property type="term" value="F:nucleotidyltransferase activity"/>
    <property type="evidence" value="ECO:0007669"/>
    <property type="project" value="UniProtKB-KW"/>
</dbReference>
<keyword evidence="2" id="KW-1185">Reference proteome</keyword>
<sequence length="546" mass="61183">MGEKVLSVIPARKGSKGIPRKNVREFGDRPLVGHAIETCRESELIDTVAVTTDSQEIAQIGRRFDADVVIDRPKQLAADEVPLAPVIEHAFAEVDGEFDYVLCHQPTVPLIRPVSVDSGIRAGIQQTADSVVFVVDSTHHYWKQTDDGFEAVSSDRENRQLMEPIYGEIGVFLSHRDLVTRGKRIGGSIEFHTVDHWEGIDIDTYADWQTAESHRSRKQLVYRVTGNDQNGTGHIYRGITLADHLFEHDIVFAVEPNDNIAIDMLEGSNYDYQVFDDNASFVNFIEETSPFVVVNDILDTTADYVTALRAAGSRVVNFEDLGDGTEHADAVINALYEHSNPPENHYYGFKYFCLRGEFRYATQKSEISSVDRIMISFGGIDENNLTARTLQALAELDDQLYVDVVLGLGYADPEQLDPIVEALPDNLQVEINQQVQSMAQRMEQADLLITSNGRTLYEAGSLNLPVLSIAQNAREQKHPYAFVSRGVLSLGQAAYVSEEMIRTAVTDYITDETRRETMRTALADHDIANGIERIKQIVFDETHENR</sequence>
<dbReference type="InterPro" id="IPR003329">
    <property type="entry name" value="Cytidylyl_trans"/>
</dbReference>
<gene>
    <name evidence="1" type="ORF">ACFQDD_00050</name>
</gene>
<dbReference type="Pfam" id="PF02348">
    <property type="entry name" value="CTP_transf_3"/>
    <property type="match status" value="1"/>
</dbReference>
<dbReference type="InterPro" id="IPR029044">
    <property type="entry name" value="Nucleotide-diphossugar_trans"/>
</dbReference>
<dbReference type="PANTHER" id="PTHR21485">
    <property type="entry name" value="HAD SUPERFAMILY MEMBERS CMAS AND KDSC"/>
    <property type="match status" value="1"/>
</dbReference>
<dbReference type="Gene3D" id="3.40.50.11190">
    <property type="match status" value="1"/>
</dbReference>
<dbReference type="PANTHER" id="PTHR21485:SF3">
    <property type="entry name" value="N-ACYLNEURAMINATE CYTIDYLYLTRANSFERASE"/>
    <property type="match status" value="1"/>
</dbReference>
<dbReference type="CDD" id="cd02513">
    <property type="entry name" value="CMP-NeuAc_Synthase"/>
    <property type="match status" value="1"/>
</dbReference>
<proteinExistence type="predicted"/>
<comment type="caution">
    <text evidence="1">The sequence shown here is derived from an EMBL/GenBank/DDBJ whole genome shotgun (WGS) entry which is preliminary data.</text>
</comment>
<dbReference type="InterPro" id="IPR050793">
    <property type="entry name" value="CMP-NeuNAc_synthase"/>
</dbReference>
<accession>A0ABD5SY95</accession>
<dbReference type="EMBL" id="JBHSWT010000001">
    <property type="protein sequence ID" value="MFC6769928.1"/>
    <property type="molecule type" value="Genomic_DNA"/>
</dbReference>
<dbReference type="SUPFAM" id="SSF53756">
    <property type="entry name" value="UDP-Glycosyltransferase/glycogen phosphorylase"/>
    <property type="match status" value="1"/>
</dbReference>
<organism evidence="1 2">
    <name type="scientific">Halorubrum pallidum</name>
    <dbReference type="NCBI Taxonomy" id="1526114"/>
    <lineage>
        <taxon>Archaea</taxon>
        <taxon>Methanobacteriati</taxon>
        <taxon>Methanobacteriota</taxon>
        <taxon>Stenosarchaea group</taxon>
        <taxon>Halobacteria</taxon>
        <taxon>Halobacteriales</taxon>
        <taxon>Haloferacaceae</taxon>
        <taxon>Halorubrum</taxon>
    </lineage>
</organism>
<name>A0ABD5SY95_9EURY</name>
<dbReference type="Gene3D" id="3.90.550.10">
    <property type="entry name" value="Spore Coat Polysaccharide Biosynthesis Protein SpsA, Chain A"/>
    <property type="match status" value="1"/>
</dbReference>
<dbReference type="Gene3D" id="3.40.50.2000">
    <property type="entry name" value="Glycogen Phosphorylase B"/>
    <property type="match status" value="1"/>
</dbReference>
<protein>
    <submittedName>
        <fullName evidence="1">Cytidylyltransferase domain-containing protein</fullName>
    </submittedName>
</protein>
<dbReference type="AlphaFoldDB" id="A0ABD5SY95"/>
<evidence type="ECO:0000313" key="1">
    <source>
        <dbReference type="EMBL" id="MFC6769928.1"/>
    </source>
</evidence>
<keyword evidence="1" id="KW-0548">Nucleotidyltransferase</keyword>
<dbReference type="Proteomes" id="UP001596274">
    <property type="component" value="Unassembled WGS sequence"/>
</dbReference>
<keyword evidence="1" id="KW-0808">Transferase</keyword>
<dbReference type="SUPFAM" id="SSF53448">
    <property type="entry name" value="Nucleotide-diphospho-sugar transferases"/>
    <property type="match status" value="1"/>
</dbReference>
<reference evidence="1 2" key="1">
    <citation type="journal article" date="2019" name="Int. J. Syst. Evol. Microbiol.">
        <title>The Global Catalogue of Microorganisms (GCM) 10K type strain sequencing project: providing services to taxonomists for standard genome sequencing and annotation.</title>
        <authorList>
            <consortium name="The Broad Institute Genomics Platform"/>
            <consortium name="The Broad Institute Genome Sequencing Center for Infectious Disease"/>
            <person name="Wu L."/>
            <person name="Ma J."/>
        </authorList>
    </citation>
    <scope>NUCLEOTIDE SEQUENCE [LARGE SCALE GENOMIC DNA]</scope>
    <source>
        <strain evidence="1 2">PJ61</strain>
    </source>
</reference>
<evidence type="ECO:0000313" key="2">
    <source>
        <dbReference type="Proteomes" id="UP001596274"/>
    </source>
</evidence>